<dbReference type="AlphaFoldDB" id="A0A0P5DPX6"/>
<reference evidence="1" key="1">
    <citation type="submission" date="2015-10" db="EMBL/GenBank/DDBJ databases">
        <title>EvidentialGene: Evidence-directed Construction of Complete mRNA Transcriptomes without Genomes.</title>
        <authorList>
            <person name="Gilbert D.G."/>
        </authorList>
    </citation>
    <scope>NUCLEOTIDE SEQUENCE</scope>
</reference>
<name>A0A0P5DPX6_9CRUS</name>
<evidence type="ECO:0000313" key="1">
    <source>
        <dbReference type="EMBL" id="JAN64760.1"/>
    </source>
</evidence>
<protein>
    <submittedName>
        <fullName evidence="1">Uncharacterized protein</fullName>
    </submittedName>
</protein>
<accession>A0A0P5DPX6</accession>
<sequence>MQAKSARPSVATGNHVAPACFYISIVDGHRQQSNLQHTVGNCGRSNSHKAP</sequence>
<organism evidence="1">
    <name type="scientific">Daphnia magna</name>
    <dbReference type="NCBI Taxonomy" id="35525"/>
    <lineage>
        <taxon>Eukaryota</taxon>
        <taxon>Metazoa</taxon>
        <taxon>Ecdysozoa</taxon>
        <taxon>Arthropoda</taxon>
        <taxon>Crustacea</taxon>
        <taxon>Branchiopoda</taxon>
        <taxon>Diplostraca</taxon>
        <taxon>Cladocera</taxon>
        <taxon>Anomopoda</taxon>
        <taxon>Daphniidae</taxon>
        <taxon>Daphnia</taxon>
    </lineage>
</organism>
<dbReference type="EMBL" id="GDIQ01029977">
    <property type="protein sequence ID" value="JAN64760.1"/>
    <property type="molecule type" value="Transcribed_RNA"/>
</dbReference>
<proteinExistence type="predicted"/>